<dbReference type="Pfam" id="PF07679">
    <property type="entry name" value="I-set"/>
    <property type="match status" value="3"/>
</dbReference>
<evidence type="ECO:0000259" key="15">
    <source>
        <dbReference type="PROSITE" id="PS50853"/>
    </source>
</evidence>
<evidence type="ECO:0000256" key="3">
    <source>
        <dbReference type="ARBA" id="ARBA00022475"/>
    </source>
</evidence>
<dbReference type="GO" id="GO:0007411">
    <property type="term" value="P:axon guidance"/>
    <property type="evidence" value="ECO:0007669"/>
    <property type="project" value="TreeGrafter"/>
</dbReference>
<evidence type="ECO:0000256" key="6">
    <source>
        <dbReference type="ARBA" id="ARBA00022737"/>
    </source>
</evidence>
<dbReference type="CDD" id="cd00063">
    <property type="entry name" value="FN3"/>
    <property type="match status" value="1"/>
</dbReference>
<dbReference type="GO" id="GO:0007420">
    <property type="term" value="P:brain development"/>
    <property type="evidence" value="ECO:0007669"/>
    <property type="project" value="TreeGrafter"/>
</dbReference>
<dbReference type="Pfam" id="PF00041">
    <property type="entry name" value="fn3"/>
    <property type="match status" value="1"/>
</dbReference>
<dbReference type="FunFam" id="2.60.40.10:FF:000004">
    <property type="entry name" value="DCC isoform 1"/>
    <property type="match status" value="1"/>
</dbReference>
<dbReference type="GO" id="GO:0005886">
    <property type="term" value="C:plasma membrane"/>
    <property type="evidence" value="ECO:0007669"/>
    <property type="project" value="UniProtKB-SubCell"/>
</dbReference>
<dbReference type="GO" id="GO:0098632">
    <property type="term" value="F:cell-cell adhesion mediator activity"/>
    <property type="evidence" value="ECO:0007669"/>
    <property type="project" value="TreeGrafter"/>
</dbReference>
<evidence type="ECO:0000256" key="11">
    <source>
        <dbReference type="ARBA" id="ARBA00023288"/>
    </source>
</evidence>
<keyword evidence="9" id="KW-1015">Disulfide bond</keyword>
<dbReference type="GO" id="GO:0098552">
    <property type="term" value="C:side of membrane"/>
    <property type="evidence" value="ECO:0007669"/>
    <property type="project" value="UniProtKB-KW"/>
</dbReference>
<keyword evidence="8" id="KW-0472">Membrane</keyword>
<dbReference type="InterPro" id="IPR013098">
    <property type="entry name" value="Ig_I-set"/>
</dbReference>
<dbReference type="InterPro" id="IPR003599">
    <property type="entry name" value="Ig_sub"/>
</dbReference>
<dbReference type="Pfam" id="PF13927">
    <property type="entry name" value="Ig_3"/>
    <property type="match status" value="3"/>
</dbReference>
<dbReference type="SMART" id="SM00409">
    <property type="entry name" value="IG"/>
    <property type="match status" value="6"/>
</dbReference>
<comment type="subcellular location">
    <subcellularLocation>
        <location evidence="1">Cell membrane</location>
        <topology evidence="1">Lipid-anchor</topology>
        <topology evidence="1">GPI-anchor</topology>
    </subcellularLocation>
</comment>
<dbReference type="InterPro" id="IPR036116">
    <property type="entry name" value="FN3_sf"/>
</dbReference>
<feature type="domain" description="Ig-like" evidence="14">
    <location>
        <begin position="495"/>
        <end position="584"/>
    </location>
</feature>
<keyword evidence="11" id="KW-0449">Lipoprotein</keyword>
<dbReference type="SUPFAM" id="SSF48726">
    <property type="entry name" value="Immunoglobulin"/>
    <property type="match status" value="6"/>
</dbReference>
<reference evidence="16" key="1">
    <citation type="submission" date="2018-09" db="EMBL/GenBank/DDBJ databases">
        <title>Common duck and Muscovy duck high density SNP chip.</title>
        <authorList>
            <person name="Vignal A."/>
            <person name="Thebault N."/>
            <person name="Warren W.C."/>
        </authorList>
    </citation>
    <scope>NUCLEOTIDE SEQUENCE [LARGE SCALE GENOMIC DNA]</scope>
</reference>
<evidence type="ECO:0000256" key="5">
    <source>
        <dbReference type="ARBA" id="ARBA00022729"/>
    </source>
</evidence>
<comment type="similarity">
    <text evidence="2">Belongs to the immunoglobulin superfamily. Contactin family.</text>
</comment>
<protein>
    <recommendedName>
        <fullName evidence="18">Contactin 4</fullName>
    </recommendedName>
</protein>
<dbReference type="PANTHER" id="PTHR44170">
    <property type="entry name" value="PROTEIN SIDEKICK"/>
    <property type="match status" value="1"/>
</dbReference>
<dbReference type="FunFam" id="2.60.40.10:FF:000052">
    <property type="entry name" value="Contactin 1"/>
    <property type="match status" value="1"/>
</dbReference>
<evidence type="ECO:0000256" key="1">
    <source>
        <dbReference type="ARBA" id="ARBA00004609"/>
    </source>
</evidence>
<dbReference type="InterPro" id="IPR033007">
    <property type="entry name" value="CNTN4_Ig6"/>
</dbReference>
<dbReference type="Ensembl" id="ENSCMMT00000027598.1">
    <property type="protein sequence ID" value="ENSCMMP00000025241.1"/>
    <property type="gene ID" value="ENSCMMG00000015605.1"/>
</dbReference>
<evidence type="ECO:0000256" key="13">
    <source>
        <dbReference type="ARBA" id="ARBA00038703"/>
    </source>
</evidence>
<organism evidence="16 17">
    <name type="scientific">Cairina moschata</name>
    <name type="common">Muscovy duck</name>
    <dbReference type="NCBI Taxonomy" id="8855"/>
    <lineage>
        <taxon>Eukaryota</taxon>
        <taxon>Metazoa</taxon>
        <taxon>Chordata</taxon>
        <taxon>Craniata</taxon>
        <taxon>Vertebrata</taxon>
        <taxon>Euteleostomi</taxon>
        <taxon>Archelosauria</taxon>
        <taxon>Archosauria</taxon>
        <taxon>Dinosauria</taxon>
        <taxon>Saurischia</taxon>
        <taxon>Theropoda</taxon>
        <taxon>Coelurosauria</taxon>
        <taxon>Aves</taxon>
        <taxon>Neognathae</taxon>
        <taxon>Galloanserae</taxon>
        <taxon>Anseriformes</taxon>
        <taxon>Anatidae</taxon>
        <taxon>Anatinae</taxon>
        <taxon>Cairina</taxon>
    </lineage>
</organism>
<dbReference type="InterPro" id="IPR003598">
    <property type="entry name" value="Ig_sub2"/>
</dbReference>
<reference evidence="16" key="3">
    <citation type="submission" date="2025-09" db="UniProtKB">
        <authorList>
            <consortium name="Ensembl"/>
        </authorList>
    </citation>
    <scope>IDENTIFICATION</scope>
</reference>
<feature type="domain" description="Fibronectin type-III" evidence="15">
    <location>
        <begin position="597"/>
        <end position="695"/>
    </location>
</feature>
<dbReference type="FunFam" id="2.60.40.10:FF:000044">
    <property type="entry name" value="Contactin 1"/>
    <property type="match status" value="1"/>
</dbReference>
<reference evidence="16" key="2">
    <citation type="submission" date="2025-08" db="UniProtKB">
        <authorList>
            <consortium name="Ensembl"/>
        </authorList>
    </citation>
    <scope>IDENTIFICATION</scope>
</reference>
<dbReference type="FunFam" id="2.60.40.10:FF:000005">
    <property type="entry name" value="Neuronal cell adhesion molecule"/>
    <property type="match status" value="1"/>
</dbReference>
<dbReference type="InterPro" id="IPR007110">
    <property type="entry name" value="Ig-like_dom"/>
</dbReference>
<feature type="domain" description="Ig-like" evidence="14">
    <location>
        <begin position="109"/>
        <end position="196"/>
    </location>
</feature>
<dbReference type="GO" id="GO:0030424">
    <property type="term" value="C:axon"/>
    <property type="evidence" value="ECO:0007669"/>
    <property type="project" value="TreeGrafter"/>
</dbReference>
<name>A0A8C3CTJ1_CAIMO</name>
<evidence type="ECO:0000256" key="9">
    <source>
        <dbReference type="ARBA" id="ARBA00023157"/>
    </source>
</evidence>
<keyword evidence="7" id="KW-0130">Cell adhesion</keyword>
<keyword evidence="17" id="KW-1185">Reference proteome</keyword>
<dbReference type="SMART" id="SM00060">
    <property type="entry name" value="FN3"/>
    <property type="match status" value="1"/>
</dbReference>
<dbReference type="InterPro" id="IPR003961">
    <property type="entry name" value="FN3_dom"/>
</dbReference>
<keyword evidence="3" id="KW-1003">Cell membrane</keyword>
<dbReference type="PANTHER" id="PTHR44170:SF18">
    <property type="entry name" value="CONTACTIN 3B-RELATED"/>
    <property type="match status" value="1"/>
</dbReference>
<keyword evidence="6" id="KW-0677">Repeat</keyword>
<feature type="domain" description="Ig-like" evidence="14">
    <location>
        <begin position="303"/>
        <end position="398"/>
    </location>
</feature>
<dbReference type="FunFam" id="2.60.40.10:FF:000047">
    <property type="entry name" value="Contactin 1"/>
    <property type="match status" value="1"/>
</dbReference>
<dbReference type="FunFam" id="2.60.40.10:FF:000064">
    <property type="entry name" value="Contactin 1"/>
    <property type="match status" value="1"/>
</dbReference>
<evidence type="ECO:0000256" key="4">
    <source>
        <dbReference type="ARBA" id="ARBA00022622"/>
    </source>
</evidence>
<dbReference type="PROSITE" id="PS50835">
    <property type="entry name" value="IG_LIKE"/>
    <property type="match status" value="6"/>
</dbReference>
<dbReference type="InterPro" id="IPR013783">
    <property type="entry name" value="Ig-like_fold"/>
</dbReference>
<keyword evidence="5" id="KW-0732">Signal</keyword>
<keyword evidence="10" id="KW-0325">Glycoprotein</keyword>
<evidence type="ECO:0008006" key="18">
    <source>
        <dbReference type="Google" id="ProtNLM"/>
    </source>
</evidence>
<evidence type="ECO:0000256" key="7">
    <source>
        <dbReference type="ARBA" id="ARBA00022889"/>
    </source>
</evidence>
<feature type="domain" description="Ig-like" evidence="14">
    <location>
        <begin position="19"/>
        <end position="104"/>
    </location>
</feature>
<feature type="domain" description="Ig-like" evidence="14">
    <location>
        <begin position="404"/>
        <end position="491"/>
    </location>
</feature>
<dbReference type="CDD" id="cd04969">
    <property type="entry name" value="Ig5_Contactin"/>
    <property type="match status" value="1"/>
</dbReference>
<evidence type="ECO:0000256" key="12">
    <source>
        <dbReference type="ARBA" id="ARBA00023319"/>
    </source>
</evidence>
<evidence type="ECO:0000256" key="2">
    <source>
        <dbReference type="ARBA" id="ARBA00009812"/>
    </source>
</evidence>
<dbReference type="SUPFAM" id="SSF49265">
    <property type="entry name" value="Fibronectin type III"/>
    <property type="match status" value="1"/>
</dbReference>
<dbReference type="SMART" id="SM00408">
    <property type="entry name" value="IGc2"/>
    <property type="match status" value="5"/>
</dbReference>
<evidence type="ECO:0000259" key="14">
    <source>
        <dbReference type="PROSITE" id="PS50835"/>
    </source>
</evidence>
<evidence type="ECO:0000313" key="17">
    <source>
        <dbReference type="Proteomes" id="UP000694556"/>
    </source>
</evidence>
<proteinExistence type="inferred from homology"/>
<sequence>MVCLADDNTLHGPVFLQEPSSMIFPLDSEEKKVKLNCEVKGNPRPTVGWKLNGTNIDIGMDYRYSAVEGNLLINNPNKTQDSGTYQCVATNPFGRIISREAKLQFAYLENFKTRTRSTVSVRQGQGMVLLCGPPPHSGELTYAWIFNEYPSFVHQDNRRFVSQETGNLYIAKVEASDVGNYTCVVTNTVTNSRVLGPPTPLILRNDGVMGEYEPKIEVQFPETVPSAKGTTVKLECFALGNPVPTISWRRADGKQIPRKARRHRSSGLLEIPNFQQEDAGLYECVAENVRGKNVARGQLIFYEFSWQTNRLEHAIFSHCPYLFLSTWTCTMAQLLLGIYSKEGSPYSLLYLLHCFLQGRVQIEQGSLTIANISLSDAGMYQCAAENRHGIIFASAELSVIAVSPDFSKTLLKKLTLVKVGGEVIIECKPKASPRPTYSWKKGKDILRENERISVLDDGSLRIVNVTKADAGSYTCVATNHFGTASSTGSLVVKDPTRVMVSPFSMDVTVGESIVLPCQVSHDHSLDIMFTWSFNGHLIDFEKDGDHFERVGGQDSAGDLMIRSIQLKHAGKYVCMVQTSVDKLSAAADLIVRGPPGPPEAVTIDEITDTTAQLSWRPGADNHSPITMYVVQARTPFSVGWQAVSTVPEVIDGRTFTATVVGLNPWVEYEFRVVAANLIGIGEPSRPSEKRRTEEARK</sequence>
<keyword evidence="12" id="KW-0393">Immunoglobulin domain</keyword>
<evidence type="ECO:0000256" key="8">
    <source>
        <dbReference type="ARBA" id="ARBA00023136"/>
    </source>
</evidence>
<accession>A0A8C3CTJ1</accession>
<dbReference type="Gene3D" id="2.60.40.10">
    <property type="entry name" value="Immunoglobulins"/>
    <property type="match status" value="7"/>
</dbReference>
<evidence type="ECO:0000256" key="10">
    <source>
        <dbReference type="ARBA" id="ARBA00023180"/>
    </source>
</evidence>
<dbReference type="CDD" id="cd05853">
    <property type="entry name" value="Ig6_Contactin-4"/>
    <property type="match status" value="1"/>
</dbReference>
<dbReference type="Proteomes" id="UP000694556">
    <property type="component" value="Chromosome 13"/>
</dbReference>
<feature type="domain" description="Ig-like" evidence="14">
    <location>
        <begin position="214"/>
        <end position="295"/>
    </location>
</feature>
<evidence type="ECO:0000313" key="16">
    <source>
        <dbReference type="Ensembl" id="ENSCMMP00000025241.1"/>
    </source>
</evidence>
<comment type="subunit">
    <text evidence="13">Interacts with PTPRG.</text>
</comment>
<keyword evidence="4" id="KW-0336">GPI-anchor</keyword>
<dbReference type="AlphaFoldDB" id="A0A8C3CTJ1"/>
<dbReference type="PROSITE" id="PS50853">
    <property type="entry name" value="FN3"/>
    <property type="match status" value="1"/>
</dbReference>
<dbReference type="InterPro" id="IPR036179">
    <property type="entry name" value="Ig-like_dom_sf"/>
</dbReference>